<dbReference type="PANTHER" id="PTHR11403">
    <property type="entry name" value="CYTOCHROME C OXIDASE SUBUNIT III"/>
    <property type="match status" value="1"/>
</dbReference>
<feature type="transmembrane region" description="Helical" evidence="8">
    <location>
        <begin position="64"/>
        <end position="84"/>
    </location>
</feature>
<gene>
    <name evidence="10" type="ORF">AGR2A_Lc30072</name>
</gene>
<keyword evidence="3" id="KW-1003">Cell membrane</keyword>
<evidence type="ECO:0000256" key="3">
    <source>
        <dbReference type="ARBA" id="ARBA00022475"/>
    </source>
</evidence>
<evidence type="ECO:0000256" key="8">
    <source>
        <dbReference type="SAM" id="Phobius"/>
    </source>
</evidence>
<dbReference type="PANTHER" id="PTHR11403:SF2">
    <property type="entry name" value="CYTOCHROME BO(3) UBIQUINOL OXIDASE SUBUNIT 3"/>
    <property type="match status" value="1"/>
</dbReference>
<feature type="transmembrane region" description="Helical" evidence="8">
    <location>
        <begin position="96"/>
        <end position="113"/>
    </location>
</feature>
<dbReference type="EMBL" id="FBVY01000032">
    <property type="protein sequence ID" value="CUW97231.1"/>
    <property type="molecule type" value="Genomic_DNA"/>
</dbReference>
<feature type="transmembrane region" description="Helical" evidence="8">
    <location>
        <begin position="178"/>
        <end position="197"/>
    </location>
</feature>
<protein>
    <submittedName>
        <fullName evidence="10">Heme/copper-type cytochrome/quinol oxidase, subunit 3</fullName>
    </submittedName>
</protein>
<proteinExistence type="inferred from homology"/>
<dbReference type="InterPro" id="IPR013833">
    <property type="entry name" value="Cyt_c_oxidase_su3_a-hlx"/>
</dbReference>
<name>A0A9W5F436_9HYPH</name>
<dbReference type="AlphaFoldDB" id="A0A9W5F436"/>
<sequence>MKERVALDVSKLPMSGNGTASPTWWGTCAFMLIEGTGFALAVAVYFYLMSLAPRWPIDAPPPDLSAGTVLTALLVVSVVPNVLVSRWARQRRLVHVRFGLVVMSAIGFVLLAVRAFEFPALQVKWDDNAYGSIVWTILGLHTTHILTDLIDTIVLTCLMSTRHGDSARRYGDVEDNALYWNFVVVTWLPLYACLYWYHGYDPENP</sequence>
<evidence type="ECO:0000259" key="9">
    <source>
        <dbReference type="PROSITE" id="PS50253"/>
    </source>
</evidence>
<dbReference type="GO" id="GO:0019646">
    <property type="term" value="P:aerobic electron transport chain"/>
    <property type="evidence" value="ECO:0007669"/>
    <property type="project" value="InterPro"/>
</dbReference>
<feature type="domain" description="Heme-copper oxidase subunit III family profile" evidence="9">
    <location>
        <begin position="25"/>
        <end position="199"/>
    </location>
</feature>
<evidence type="ECO:0000313" key="10">
    <source>
        <dbReference type="EMBL" id="CUW97231.1"/>
    </source>
</evidence>
<evidence type="ECO:0000256" key="6">
    <source>
        <dbReference type="ARBA" id="ARBA00023136"/>
    </source>
</evidence>
<dbReference type="RefSeq" id="WP_072493723.1">
    <property type="nucleotide sequence ID" value="NZ_LT009719.1"/>
</dbReference>
<dbReference type="Gene3D" id="1.20.120.80">
    <property type="entry name" value="Cytochrome c oxidase, subunit III, four-helix bundle"/>
    <property type="match status" value="1"/>
</dbReference>
<dbReference type="Proteomes" id="UP000191933">
    <property type="component" value="Unassembled WGS sequence"/>
</dbReference>
<dbReference type="PROSITE" id="PS50253">
    <property type="entry name" value="COX3"/>
    <property type="match status" value="1"/>
</dbReference>
<evidence type="ECO:0000313" key="11">
    <source>
        <dbReference type="Proteomes" id="UP000191933"/>
    </source>
</evidence>
<accession>A0A9W5F436</accession>
<dbReference type="InterPro" id="IPR000298">
    <property type="entry name" value="Cyt_c_oxidase-like_su3"/>
</dbReference>
<dbReference type="SUPFAM" id="SSF81452">
    <property type="entry name" value="Cytochrome c oxidase subunit III-like"/>
    <property type="match status" value="1"/>
</dbReference>
<evidence type="ECO:0000256" key="1">
    <source>
        <dbReference type="ARBA" id="ARBA00004651"/>
    </source>
</evidence>
<comment type="similarity">
    <text evidence="2 7">Belongs to the cytochrome c oxidase subunit 3 family.</text>
</comment>
<evidence type="ECO:0000256" key="5">
    <source>
        <dbReference type="ARBA" id="ARBA00022989"/>
    </source>
</evidence>
<keyword evidence="6 8" id="KW-0472">Membrane</keyword>
<comment type="caution">
    <text evidence="10">The sequence shown here is derived from an EMBL/GenBank/DDBJ whole genome shotgun (WGS) entry which is preliminary data.</text>
</comment>
<feature type="transmembrane region" description="Helical" evidence="8">
    <location>
        <begin position="133"/>
        <end position="158"/>
    </location>
</feature>
<keyword evidence="4 7" id="KW-0812">Transmembrane</keyword>
<dbReference type="GO" id="GO:0004129">
    <property type="term" value="F:cytochrome-c oxidase activity"/>
    <property type="evidence" value="ECO:0007669"/>
    <property type="project" value="InterPro"/>
</dbReference>
<comment type="subcellular location">
    <subcellularLocation>
        <location evidence="1 7">Cell membrane</location>
        <topology evidence="1 7">Multi-pass membrane protein</topology>
    </subcellularLocation>
</comment>
<evidence type="ECO:0000256" key="7">
    <source>
        <dbReference type="RuleBase" id="RU003376"/>
    </source>
</evidence>
<keyword evidence="11" id="KW-1185">Reference proteome</keyword>
<dbReference type="GO" id="GO:0005886">
    <property type="term" value="C:plasma membrane"/>
    <property type="evidence" value="ECO:0007669"/>
    <property type="project" value="UniProtKB-SubCell"/>
</dbReference>
<feature type="transmembrane region" description="Helical" evidence="8">
    <location>
        <begin position="24"/>
        <end position="48"/>
    </location>
</feature>
<keyword evidence="5 8" id="KW-1133">Transmembrane helix</keyword>
<reference evidence="10 11" key="1">
    <citation type="submission" date="2016-01" db="EMBL/GenBank/DDBJ databases">
        <authorList>
            <person name="Regsiter A."/>
            <person name="william w."/>
        </authorList>
    </citation>
    <scope>NUCLEOTIDE SEQUENCE [LARGE SCALE GENOMIC DNA]</scope>
    <source>
        <strain evidence="10 11">CFBP 5494</strain>
    </source>
</reference>
<evidence type="ECO:0000256" key="4">
    <source>
        <dbReference type="ARBA" id="ARBA00022692"/>
    </source>
</evidence>
<dbReference type="Pfam" id="PF00510">
    <property type="entry name" value="COX3"/>
    <property type="match status" value="1"/>
</dbReference>
<organism evidence="10 11">
    <name type="scientific">Agrobacterium genomosp. 2 str. CFBP 5494</name>
    <dbReference type="NCBI Taxonomy" id="1183436"/>
    <lineage>
        <taxon>Bacteria</taxon>
        <taxon>Pseudomonadati</taxon>
        <taxon>Pseudomonadota</taxon>
        <taxon>Alphaproteobacteria</taxon>
        <taxon>Hyphomicrobiales</taxon>
        <taxon>Rhizobiaceae</taxon>
        <taxon>Rhizobium/Agrobacterium group</taxon>
        <taxon>Agrobacterium</taxon>
        <taxon>Agrobacterium tumefaciens complex</taxon>
    </lineage>
</organism>
<dbReference type="InterPro" id="IPR035973">
    <property type="entry name" value="Cyt_c_oxidase_su3-like_sf"/>
</dbReference>
<evidence type="ECO:0000256" key="2">
    <source>
        <dbReference type="ARBA" id="ARBA00010581"/>
    </source>
</evidence>
<dbReference type="InterPro" id="IPR024791">
    <property type="entry name" value="Cyt_c/ubiquinol_Oxase_su3"/>
</dbReference>